<evidence type="ECO:0000256" key="1">
    <source>
        <dbReference type="ARBA" id="ARBA00004496"/>
    </source>
</evidence>
<dbReference type="InterPro" id="IPR000904">
    <property type="entry name" value="Sec7_dom"/>
</dbReference>
<proteinExistence type="predicted"/>
<name>A0ABR2KKS0_9EUKA</name>
<dbReference type="InterPro" id="IPR023394">
    <property type="entry name" value="Sec7_C_sf"/>
</dbReference>
<keyword evidence="5" id="KW-1185">Reference proteome</keyword>
<dbReference type="SUPFAM" id="SSF48425">
    <property type="entry name" value="Sec7 domain"/>
    <property type="match status" value="1"/>
</dbReference>
<dbReference type="Proteomes" id="UP001470230">
    <property type="component" value="Unassembled WGS sequence"/>
</dbReference>
<dbReference type="SMART" id="SM00222">
    <property type="entry name" value="Sec7"/>
    <property type="match status" value="1"/>
</dbReference>
<dbReference type="EMBL" id="JAPFFF010000004">
    <property type="protein sequence ID" value="KAK8891032.1"/>
    <property type="molecule type" value="Genomic_DNA"/>
</dbReference>
<dbReference type="PANTHER" id="PTHR10663">
    <property type="entry name" value="GUANYL-NUCLEOTIDE EXCHANGE FACTOR"/>
    <property type="match status" value="1"/>
</dbReference>
<dbReference type="Gene3D" id="1.10.220.20">
    <property type="match status" value="1"/>
</dbReference>
<organism evidence="4 5">
    <name type="scientific">Tritrichomonas musculus</name>
    <dbReference type="NCBI Taxonomy" id="1915356"/>
    <lineage>
        <taxon>Eukaryota</taxon>
        <taxon>Metamonada</taxon>
        <taxon>Parabasalia</taxon>
        <taxon>Tritrichomonadida</taxon>
        <taxon>Tritrichomonadidae</taxon>
        <taxon>Tritrichomonas</taxon>
    </lineage>
</organism>
<accession>A0ABR2KKS0</accession>
<evidence type="ECO:0000313" key="4">
    <source>
        <dbReference type="EMBL" id="KAK8891032.1"/>
    </source>
</evidence>
<keyword evidence="2" id="KW-0963">Cytoplasm</keyword>
<reference evidence="4 5" key="1">
    <citation type="submission" date="2024-04" db="EMBL/GenBank/DDBJ databases">
        <title>Tritrichomonas musculus Genome.</title>
        <authorList>
            <person name="Alves-Ferreira E."/>
            <person name="Grigg M."/>
            <person name="Lorenzi H."/>
            <person name="Galac M."/>
        </authorList>
    </citation>
    <scope>NUCLEOTIDE SEQUENCE [LARGE SCALE GENOMIC DNA]</scope>
    <source>
        <strain evidence="4 5">EAF2021</strain>
    </source>
</reference>
<gene>
    <name evidence="4" type="ORF">M9Y10_028235</name>
</gene>
<dbReference type="Pfam" id="PF09324">
    <property type="entry name" value="Sec7-like_HDS"/>
    <property type="match status" value="1"/>
</dbReference>
<dbReference type="PANTHER" id="PTHR10663:SF375">
    <property type="entry name" value="LD29171P"/>
    <property type="match status" value="1"/>
</dbReference>
<sequence>MDNPTAGIPLIIYESLKEIKEICDPEMFPSLFESLSNSINNLQQMIENKDFKHYRVESKPFYDAFTLIVESVRSLPPNQTLSPSDIKLFDSFQRIIFNAFYLIFSQSSPDNYPKRKLTSLIMKTMSITQFEISINTMEGNDSDYAIEDFEFLVAKVCHACFSSISGSLYVHGPAVRRVFELMYRAFSISKKPEIREKIQSLIDDVIILLFNRFSESAALPQVLDENSNYSIGTLTPIESFSHQVAHNLIINSKIIRALCENLSLTKDYSIDISQVDLYVLISFLCRASEMIDFNYYSMAFAVHFLISVLSIKSDFFNSSLFEILLKKHISQSLTYSFLSRQDYFIRPGSDLISTIYKSFSSGFTSSFHTILMDGLYTALSSPSTRAKSKGLKMFSNILQEKHFFPDIFVNLDCSKYYSNVFQKLTEVISENTYPKQKYRHDCTEIIKNILEMMRDFLNDMPSLIVKNSEKQTVQLDISNSNSNINLYELFLFNSYNLLMKGVSIFKNSFEKGVKYFIDNKIIEENTPECVSNFLFNCRKLDRYQIALFLTESTNFEYLNFFMKNYSFQSIHYFDEALRIFLAHLTLPKDESRTDILLTAFGNLYIHTKGRQIFSSADAVASFTRMILPFQSYKQRINTLQQNGLSTIIVVDNKYSSRPSNSNSGSNSSAQEVPPLEKFVEMMKGVNDGSDLPLEFLKIIHFNISVAPIILAPLHQSKKATEAPANANTNIDNNDNSSTLNINSSTVASNMNLNDDSGTYIKKSEESASSLQMNVANNNDNDNDNKQVNNTAMSSYELPTSSFLYSLAFIDPEILIKSDKNIEWYLCKCNQVGILSKILQKNDEPFYHCKTSYVIRPMFESVWGSIHGSIVANIEASIDDEEVNEHINNLQLCIRVAAKSRAEEALVILMSSLATFAGLLNPIYRSHGIQNPSQNLNWKLTQKNVTCFKRLLNIATEEADYLAPVWHIFVEQLSLVDLYKPREFFTNDHEITDYIENFFNSSSKFQLNSVIALINAMIKVCNKELNEKPVRRLYMLEKLVMVAQYNMKRNNEEYSQIWEIIGNSYLAYIIAVADSKNDLQLSKKVIDYIKYLTSFFLLIEEQPNENYQYSFLMTFLNVFQDQCNERSRVYLLETIFLIIKEKSISIRSGWSMIFQILTLATAEQFTQDFAFKILADLVNNQIVIENPNYVIHLISFIATYSRNANSPTSIPFFDKVCEKLSLKADAENCKSIKNSWIELFQSISRSSRTNRIEIKRAAQNSYLACLIILADKYNAITTNNSFDSEVFQPMMNSLWEFAITNTFEDMRFSELDKFLIKYDEQFIQKYITLLGDNVKHIINILILSLFKDGSESGRINKSSNTNVNADVAIQILLNLVSQNIDQSTRDFVISLLIQTIKKVPTLSLDHARSYVYLLNQFSKLFKDSQKEFIAIFTDIGNTMINSTNSDAAKRNIVCALARESLLEEMEQCDADLLDENHKAKIINETFVIYLNSGFTQSVESLAGNEWMRVICMYLKKVNTIEDNSRFSAYFDVMAESILLMIESSSKEIRSQLGAAVERKLML</sequence>
<dbReference type="PROSITE" id="PS50190">
    <property type="entry name" value="SEC7"/>
    <property type="match status" value="1"/>
</dbReference>
<evidence type="ECO:0000313" key="5">
    <source>
        <dbReference type="Proteomes" id="UP001470230"/>
    </source>
</evidence>
<feature type="domain" description="SEC7" evidence="3">
    <location>
        <begin position="497"/>
        <end position="706"/>
    </location>
</feature>
<dbReference type="Gene3D" id="1.10.1000.11">
    <property type="entry name" value="Arf Nucleotide-binding Site Opener,domain 2"/>
    <property type="match status" value="1"/>
</dbReference>
<dbReference type="Pfam" id="PF01369">
    <property type="entry name" value="Sec7"/>
    <property type="match status" value="1"/>
</dbReference>
<comment type="subcellular location">
    <subcellularLocation>
        <location evidence="1">Cytoplasm</location>
    </subcellularLocation>
</comment>
<dbReference type="InterPro" id="IPR035999">
    <property type="entry name" value="Sec7_dom_sf"/>
</dbReference>
<protein>
    <recommendedName>
        <fullName evidence="3">SEC7 domain-containing protein</fullName>
    </recommendedName>
</protein>
<evidence type="ECO:0000256" key="2">
    <source>
        <dbReference type="ARBA" id="ARBA00022490"/>
    </source>
</evidence>
<dbReference type="InterPro" id="IPR015403">
    <property type="entry name" value="Mon2/Sec7/BIG1-like_HDS"/>
</dbReference>
<comment type="caution">
    <text evidence="4">The sequence shown here is derived from an EMBL/GenBank/DDBJ whole genome shotgun (WGS) entry which is preliminary data.</text>
</comment>
<evidence type="ECO:0000259" key="3">
    <source>
        <dbReference type="PROSITE" id="PS50190"/>
    </source>
</evidence>